<evidence type="ECO:0000313" key="3">
    <source>
        <dbReference type="Proteomes" id="UP000887561"/>
    </source>
</evidence>
<dbReference type="InterPro" id="IPR029021">
    <property type="entry name" value="Prot-tyrosine_phosphatase-like"/>
</dbReference>
<accession>A0A915MSV3</accession>
<dbReference type="Gene3D" id="3.90.190.10">
    <property type="entry name" value="Protein tyrosine phosphatase superfamily"/>
    <property type="match status" value="1"/>
</dbReference>
<dbReference type="SMART" id="SM00194">
    <property type="entry name" value="PTPc"/>
    <property type="match status" value="1"/>
</dbReference>
<evidence type="ECO:0000259" key="2">
    <source>
        <dbReference type="PROSITE" id="PS50055"/>
    </source>
</evidence>
<dbReference type="CDD" id="cd00047">
    <property type="entry name" value="PTPc"/>
    <property type="match status" value="1"/>
</dbReference>
<feature type="region of interest" description="Disordered" evidence="1">
    <location>
        <begin position="198"/>
        <end position="248"/>
    </location>
</feature>
<organism evidence="3 4">
    <name type="scientific">Meloidogyne javanica</name>
    <name type="common">Root-knot nematode worm</name>
    <dbReference type="NCBI Taxonomy" id="6303"/>
    <lineage>
        <taxon>Eukaryota</taxon>
        <taxon>Metazoa</taxon>
        <taxon>Ecdysozoa</taxon>
        <taxon>Nematoda</taxon>
        <taxon>Chromadorea</taxon>
        <taxon>Rhabditida</taxon>
        <taxon>Tylenchina</taxon>
        <taxon>Tylenchomorpha</taxon>
        <taxon>Tylenchoidea</taxon>
        <taxon>Meloidogynidae</taxon>
        <taxon>Meloidogyninae</taxon>
        <taxon>Meloidogyne</taxon>
        <taxon>Meloidogyne incognita group</taxon>
    </lineage>
</organism>
<dbReference type="PANTHER" id="PTHR46163">
    <property type="entry name" value="TYROSINE-PROTEIN PHOSPHATASE-RELATED"/>
    <property type="match status" value="1"/>
</dbReference>
<keyword evidence="3" id="KW-1185">Reference proteome</keyword>
<feature type="compositionally biased region" description="Basic residues" evidence="1">
    <location>
        <begin position="212"/>
        <end position="224"/>
    </location>
</feature>
<evidence type="ECO:0000256" key="1">
    <source>
        <dbReference type="SAM" id="MobiDB-lite"/>
    </source>
</evidence>
<name>A0A915MSV3_MELJA</name>
<dbReference type="GO" id="GO:0004725">
    <property type="term" value="F:protein tyrosine phosphatase activity"/>
    <property type="evidence" value="ECO:0007669"/>
    <property type="project" value="InterPro"/>
</dbReference>
<reference evidence="4" key="1">
    <citation type="submission" date="2022-11" db="UniProtKB">
        <authorList>
            <consortium name="WormBaseParasite"/>
        </authorList>
    </citation>
    <scope>IDENTIFICATION</scope>
</reference>
<dbReference type="PROSITE" id="PS50055">
    <property type="entry name" value="TYR_PHOSPHATASE_PTP"/>
    <property type="match status" value="1"/>
</dbReference>
<dbReference type="SUPFAM" id="SSF52799">
    <property type="entry name" value="(Phosphotyrosine protein) phosphatases II"/>
    <property type="match status" value="1"/>
</dbReference>
<dbReference type="Proteomes" id="UP000887561">
    <property type="component" value="Unplaced"/>
</dbReference>
<feature type="region of interest" description="Disordered" evidence="1">
    <location>
        <begin position="1"/>
        <end position="74"/>
    </location>
</feature>
<feature type="compositionally biased region" description="Low complexity" evidence="1">
    <location>
        <begin position="20"/>
        <end position="40"/>
    </location>
</feature>
<evidence type="ECO:0000313" key="4">
    <source>
        <dbReference type="WBParaSite" id="scaffold5204_cov202.g9232"/>
    </source>
</evidence>
<feature type="region of interest" description="Disordered" evidence="1">
    <location>
        <begin position="100"/>
        <end position="119"/>
    </location>
</feature>
<feature type="domain" description="Tyrosine-protein phosphatase" evidence="2">
    <location>
        <begin position="97"/>
        <end position="211"/>
    </location>
</feature>
<dbReference type="InterPro" id="IPR000242">
    <property type="entry name" value="PTP_cat"/>
</dbReference>
<dbReference type="InterPro" id="IPR052782">
    <property type="entry name" value="Oocyte-zygote_transition_reg"/>
</dbReference>
<dbReference type="Pfam" id="PF00102">
    <property type="entry name" value="Y_phosphatase"/>
    <property type="match status" value="1"/>
</dbReference>
<dbReference type="PRINTS" id="PR00700">
    <property type="entry name" value="PRTYPHPHTASE"/>
</dbReference>
<sequence length="317" mass="35879">MTSRNNRNIVTAARGDTPRGRSSSGSTPRTTRQSSGQQRGSSERRRPQSRSGTTRQQGRPPAPERPKTVEESNEDAAFLEQLQAWAQETSRKQLTDLESEFERLQSQPRPEPSEEFARNPTLNRYRDVICVENNRVALTNGRYIHANWIDSQGDRRYICTQGPLPQTVGDFWEMVLQENVQAVVMLCDTVELNRPKCHQYWPKDNTPESSGRQHKGSVRGHRGTGRQPSYSDTPAGHQRQSKAASECSSLPLETLARSWSAYEPSRGATIALLHREIQANSRPLFGRYWQDRDYRHDLLGSEHTALWAASGLLRIGG</sequence>
<proteinExistence type="predicted"/>
<protein>
    <submittedName>
        <fullName evidence="4">Tyrosine-protein phosphatase domain-containing protein</fullName>
    </submittedName>
</protein>
<dbReference type="WBParaSite" id="scaffold5204_cov202.g9232">
    <property type="protein sequence ID" value="scaffold5204_cov202.g9232"/>
    <property type="gene ID" value="scaffold5204_cov202.g9232"/>
</dbReference>
<dbReference type="AlphaFoldDB" id="A0A915MSV3"/>